<keyword evidence="2" id="KW-0472">Membrane</keyword>
<dbReference type="Pfam" id="PF05309">
    <property type="entry name" value="TraE"/>
    <property type="match status" value="1"/>
</dbReference>
<name>A0ABS7EGP7_9GAMM</name>
<keyword evidence="4" id="KW-1185">Reference proteome</keyword>
<feature type="transmembrane region" description="Helical" evidence="2">
    <location>
        <begin position="21"/>
        <end position="43"/>
    </location>
</feature>
<evidence type="ECO:0000256" key="2">
    <source>
        <dbReference type="SAM" id="Phobius"/>
    </source>
</evidence>
<comment type="caution">
    <text evidence="3">The sequence shown here is derived from an EMBL/GenBank/DDBJ whole genome shotgun (WGS) entry which is preliminary data.</text>
</comment>
<feature type="compositionally biased region" description="Basic and acidic residues" evidence="1">
    <location>
        <begin position="228"/>
        <end position="248"/>
    </location>
</feature>
<dbReference type="EMBL" id="JAHZSS010000010">
    <property type="protein sequence ID" value="MBW8191375.1"/>
    <property type="molecule type" value="Genomic_DNA"/>
</dbReference>
<evidence type="ECO:0000313" key="3">
    <source>
        <dbReference type="EMBL" id="MBW8191375.1"/>
    </source>
</evidence>
<evidence type="ECO:0000256" key="1">
    <source>
        <dbReference type="SAM" id="MobiDB-lite"/>
    </source>
</evidence>
<protein>
    <submittedName>
        <fullName evidence="3">Uncharacterized protein</fullName>
    </submittedName>
</protein>
<dbReference type="Proteomes" id="UP001166251">
    <property type="component" value="Unassembled WGS sequence"/>
</dbReference>
<proteinExistence type="predicted"/>
<keyword evidence="2" id="KW-0812">Transmembrane</keyword>
<keyword evidence="2" id="KW-1133">Transmembrane helix</keyword>
<dbReference type="RefSeq" id="WP_220104058.1">
    <property type="nucleotide sequence ID" value="NZ_JAHZSS010000010.1"/>
</dbReference>
<feature type="region of interest" description="Disordered" evidence="1">
    <location>
        <begin position="223"/>
        <end position="248"/>
    </location>
</feature>
<gene>
    <name evidence="3" type="ORF">K0504_10025</name>
</gene>
<reference evidence="3" key="1">
    <citation type="submission" date="2021-07" db="EMBL/GenBank/DDBJ databases">
        <title>Neiella marina sp. nov., isolated from the intestinal content of sea cucumber Apostichopus japonicus.</title>
        <authorList>
            <person name="Bai X."/>
        </authorList>
    </citation>
    <scope>NUCLEOTIDE SEQUENCE</scope>
    <source>
        <strain evidence="3">126</strain>
    </source>
</reference>
<organism evidence="3 4">
    <name type="scientific">Neiella holothuriorum</name>
    <dbReference type="NCBI Taxonomy" id="2870530"/>
    <lineage>
        <taxon>Bacteria</taxon>
        <taxon>Pseudomonadati</taxon>
        <taxon>Pseudomonadota</taxon>
        <taxon>Gammaproteobacteria</taxon>
        <taxon>Alteromonadales</taxon>
        <taxon>Echinimonadaceae</taxon>
        <taxon>Neiella</taxon>
    </lineage>
</organism>
<sequence>MNIFKNLQVERSWSAAVASRNMAQVVNVTLGAAVLFLAFSLWLKDPHTVVTPPKFTQELTMVGDQASPSYKVGWAVFVGETVGNINPRNINFKRDLLIGMLSPNLQDSLGDQVERTVELMKTRKITQNFVMDDAHHDPRNDIVYVWGNKVTKAVRQDPIVTKWTYEIQIQSRQGQPRISYFKQYAGTPSGSELRGHATKNTPDYLSAPIQDAMDTNAERYIQQNEQNLPEHKPDVAPDKSADAEQPQK</sequence>
<dbReference type="InterPro" id="IPR007973">
    <property type="entry name" value="Pilus_assembly_TraE"/>
</dbReference>
<accession>A0ABS7EGP7</accession>
<evidence type="ECO:0000313" key="4">
    <source>
        <dbReference type="Proteomes" id="UP001166251"/>
    </source>
</evidence>